<evidence type="ECO:0000313" key="11">
    <source>
        <dbReference type="Proteomes" id="UP000006793"/>
    </source>
</evidence>
<name>F8ACS3_THEID</name>
<evidence type="ECO:0000256" key="3">
    <source>
        <dbReference type="ARBA" id="ARBA00012454"/>
    </source>
</evidence>
<comment type="catalytic activity">
    <reaction evidence="8">
        <text>2 cob(II)yrinate a,c diamide + reduced [electron-transfer flavoprotein] + 2 ATP = 2 adenosylcob(III)yrinate a,c-diamide + 2 triphosphate + oxidized [electron-transfer flavoprotein] + 3 H(+)</text>
        <dbReference type="Rhea" id="RHEA:11528"/>
        <dbReference type="Rhea" id="RHEA-COMP:10685"/>
        <dbReference type="Rhea" id="RHEA-COMP:10686"/>
        <dbReference type="ChEBI" id="CHEBI:15378"/>
        <dbReference type="ChEBI" id="CHEBI:18036"/>
        <dbReference type="ChEBI" id="CHEBI:30616"/>
        <dbReference type="ChEBI" id="CHEBI:57692"/>
        <dbReference type="ChEBI" id="CHEBI:58307"/>
        <dbReference type="ChEBI" id="CHEBI:58503"/>
        <dbReference type="ChEBI" id="CHEBI:58537"/>
        <dbReference type="EC" id="2.5.1.17"/>
    </reaction>
</comment>
<reference evidence="10 11" key="2">
    <citation type="journal article" date="2012" name="Stand. Genomic Sci.">
        <title>Complete genome sequence of the thermophilic sulfate-reducing ocean bacterium Thermodesulfatator indicus type strain (CIR29812(T)).</title>
        <authorList>
            <person name="Anderson I."/>
            <person name="Saunders E."/>
            <person name="Lapidus A."/>
            <person name="Nolan M."/>
            <person name="Lucas S."/>
            <person name="Tice H."/>
            <person name="Del Rio T.G."/>
            <person name="Cheng J.F."/>
            <person name="Han C."/>
            <person name="Tapia R."/>
            <person name="Goodwin L.A."/>
            <person name="Pitluck S."/>
            <person name="Liolios K."/>
            <person name="Mavromatis K."/>
            <person name="Pagani I."/>
            <person name="Ivanova N."/>
            <person name="Mikhailova N."/>
            <person name="Pati A."/>
            <person name="Chen A."/>
            <person name="Palaniappan K."/>
            <person name="Land M."/>
            <person name="Hauser L."/>
            <person name="Jeffries C.D."/>
            <person name="Chang Y.J."/>
            <person name="Brambilla E.M."/>
            <person name="Rohde M."/>
            <person name="Spring S."/>
            <person name="Goker M."/>
            <person name="Detter J.C."/>
            <person name="Woyke T."/>
            <person name="Bristow J."/>
            <person name="Eisen J.A."/>
            <person name="Markowitz V."/>
            <person name="Hugenholtz P."/>
            <person name="Kyrpides N.C."/>
            <person name="Klenk H.P."/>
        </authorList>
    </citation>
    <scope>NUCLEOTIDE SEQUENCE [LARGE SCALE GENOMIC DNA]</scope>
    <source>
        <strain evidence="11">DSM 15286 / JCM 11887 / CIR29812</strain>
    </source>
</reference>
<evidence type="ECO:0000256" key="9">
    <source>
        <dbReference type="ARBA" id="ARBA00048692"/>
    </source>
</evidence>
<dbReference type="PaxDb" id="667014-Thein_0837"/>
<evidence type="ECO:0000256" key="4">
    <source>
        <dbReference type="ARBA" id="ARBA00024929"/>
    </source>
</evidence>
<dbReference type="STRING" id="667014.Thein_0837"/>
<evidence type="ECO:0000256" key="1">
    <source>
        <dbReference type="ARBA" id="ARBA00005121"/>
    </source>
</evidence>
<evidence type="ECO:0000256" key="7">
    <source>
        <dbReference type="ARBA" id="ARBA00033354"/>
    </source>
</evidence>
<evidence type="ECO:0000256" key="2">
    <source>
        <dbReference type="ARBA" id="ARBA00007487"/>
    </source>
</evidence>
<dbReference type="OrthoDB" id="9810309at2"/>
<evidence type="ECO:0000256" key="8">
    <source>
        <dbReference type="ARBA" id="ARBA00048555"/>
    </source>
</evidence>
<comment type="function">
    <text evidence="4">Required for both de novo synthesis of the corrin ring for the assimilation of exogenous corrinoids. Participates in the adenosylation of a variety of incomplete and complete corrinoids.</text>
</comment>
<dbReference type="SUPFAM" id="SSF52540">
    <property type="entry name" value="P-loop containing nucleoside triphosphate hydrolases"/>
    <property type="match status" value="1"/>
</dbReference>
<sequence length="177" mass="19781">MVSNKNFTGYVQVYTGNGKGKTTAALGLALRALGAGFRVFLGQFIKSSEYNEIKALRKFEPAVEIAQFGRGCFIKGKPSPEDYQLAQEGFTFCQEKILSGQFNLVILDELNLVLHFGLLDLAKVLELLKVRPRHTEIVITGRYAPPELIEAADLVTEMREIKHYFRQGVAAREGIEK</sequence>
<dbReference type="Gene3D" id="3.40.50.300">
    <property type="entry name" value="P-loop containing nucleotide triphosphate hydrolases"/>
    <property type="match status" value="1"/>
</dbReference>
<comment type="similarity">
    <text evidence="2">Belongs to the Cob(I)alamin adenosyltransferase family.</text>
</comment>
<dbReference type="AlphaFoldDB" id="F8ACS3"/>
<reference evidence="11" key="1">
    <citation type="submission" date="2011-04" db="EMBL/GenBank/DDBJ databases">
        <title>The complete genome of Thermodesulfatator indicus DSM 15286.</title>
        <authorList>
            <person name="Lucas S."/>
            <person name="Copeland A."/>
            <person name="Lapidus A."/>
            <person name="Bruce D."/>
            <person name="Goodwin L."/>
            <person name="Pitluck S."/>
            <person name="Peters L."/>
            <person name="Kyrpides N."/>
            <person name="Mavromatis K."/>
            <person name="Pagani I."/>
            <person name="Ivanova N."/>
            <person name="Saunders L."/>
            <person name="Detter J.C."/>
            <person name="Tapia R."/>
            <person name="Han C."/>
            <person name="Land M."/>
            <person name="Hauser L."/>
            <person name="Markowitz V."/>
            <person name="Cheng J.-F."/>
            <person name="Hugenholtz P."/>
            <person name="Woyke T."/>
            <person name="Wu D."/>
            <person name="Spring S."/>
            <person name="Schroeder M."/>
            <person name="Brambilla E."/>
            <person name="Klenk H.-P."/>
            <person name="Eisen J.A."/>
        </authorList>
    </citation>
    <scope>NUCLEOTIDE SEQUENCE [LARGE SCALE GENOMIC DNA]</scope>
    <source>
        <strain evidence="11">DSM 15286 / JCM 11887 / CIR29812</strain>
    </source>
</reference>
<comment type="catalytic activity">
    <reaction evidence="9">
        <text>2 cob(II)alamin + reduced [electron-transfer flavoprotein] + 2 ATP = 2 adenosylcob(III)alamin + 2 triphosphate + oxidized [electron-transfer flavoprotein] + 3 H(+)</text>
        <dbReference type="Rhea" id="RHEA:28671"/>
        <dbReference type="Rhea" id="RHEA-COMP:10685"/>
        <dbReference type="Rhea" id="RHEA-COMP:10686"/>
        <dbReference type="ChEBI" id="CHEBI:15378"/>
        <dbReference type="ChEBI" id="CHEBI:16304"/>
        <dbReference type="ChEBI" id="CHEBI:18036"/>
        <dbReference type="ChEBI" id="CHEBI:18408"/>
        <dbReference type="ChEBI" id="CHEBI:30616"/>
        <dbReference type="ChEBI" id="CHEBI:57692"/>
        <dbReference type="ChEBI" id="CHEBI:58307"/>
        <dbReference type="EC" id="2.5.1.17"/>
    </reaction>
</comment>
<dbReference type="EMBL" id="CP002683">
    <property type="protein sequence ID" value="AEH44714.1"/>
    <property type="molecule type" value="Genomic_DNA"/>
</dbReference>
<accession>F8ACS3</accession>
<dbReference type="FunCoup" id="F8ACS3">
    <property type="interactions" value="144"/>
</dbReference>
<dbReference type="eggNOG" id="COG2109">
    <property type="taxonomic scope" value="Bacteria"/>
</dbReference>
<dbReference type="NCBIfam" id="NF004637">
    <property type="entry name" value="PRK05986.1"/>
    <property type="match status" value="1"/>
</dbReference>
<proteinExistence type="inferred from homology"/>
<evidence type="ECO:0000256" key="6">
    <source>
        <dbReference type="ARBA" id="ARBA00033334"/>
    </source>
</evidence>
<dbReference type="EC" id="2.5.1.17" evidence="3"/>
<dbReference type="InParanoid" id="F8ACS3"/>
<dbReference type="KEGG" id="tid:Thein_0837"/>
<gene>
    <name evidence="10" type="ordered locus">Thein_0837</name>
</gene>
<dbReference type="GO" id="GO:0009236">
    <property type="term" value="P:cobalamin biosynthetic process"/>
    <property type="evidence" value="ECO:0007669"/>
    <property type="project" value="InterPro"/>
</dbReference>
<organism evidence="10 11">
    <name type="scientific">Thermodesulfatator indicus (strain DSM 15286 / JCM 11887 / CIR29812)</name>
    <dbReference type="NCBI Taxonomy" id="667014"/>
    <lineage>
        <taxon>Bacteria</taxon>
        <taxon>Pseudomonadati</taxon>
        <taxon>Thermodesulfobacteriota</taxon>
        <taxon>Thermodesulfobacteria</taxon>
        <taxon>Thermodesulfobacteriales</taxon>
        <taxon>Thermodesulfatatoraceae</taxon>
        <taxon>Thermodesulfatator</taxon>
    </lineage>
</organism>
<dbReference type="NCBIfam" id="TIGR00708">
    <property type="entry name" value="cobA"/>
    <property type="match status" value="1"/>
</dbReference>
<dbReference type="PANTHER" id="PTHR46638:SF1">
    <property type="entry name" value="CORRINOID ADENOSYLTRANSFERASE"/>
    <property type="match status" value="1"/>
</dbReference>
<dbReference type="CDD" id="cd00561">
    <property type="entry name" value="CobA_ACA"/>
    <property type="match status" value="1"/>
</dbReference>
<dbReference type="HOGENOM" id="CLU_088595_2_0_0"/>
<protein>
    <recommendedName>
        <fullName evidence="3">corrinoid adenosyltransferase</fullName>
        <ecNumber evidence="3">2.5.1.17</ecNumber>
    </recommendedName>
    <alternativeName>
        <fullName evidence="5">Cob(II)alamin adenosyltransferase</fullName>
    </alternativeName>
    <alternativeName>
        <fullName evidence="7">Cob(II)yrinic acid a,c-diamide adenosyltransferase</fullName>
    </alternativeName>
    <alternativeName>
        <fullName evidence="6">Cobinamide/cobalamin adenosyltransferase</fullName>
    </alternativeName>
</protein>
<comment type="pathway">
    <text evidence="1">Cofactor biosynthesis; adenosylcobalamin biosynthesis; adenosylcobalamin from cob(II)yrinate a,c-diamide: step 2/7.</text>
</comment>
<evidence type="ECO:0000313" key="10">
    <source>
        <dbReference type="EMBL" id="AEH44714.1"/>
    </source>
</evidence>
<dbReference type="GO" id="GO:0008817">
    <property type="term" value="F:corrinoid adenosyltransferase activity"/>
    <property type="evidence" value="ECO:0007669"/>
    <property type="project" value="UniProtKB-EC"/>
</dbReference>
<dbReference type="PIRSF" id="PIRSF015617">
    <property type="entry name" value="Adensltrnsf_CobA"/>
    <property type="match status" value="1"/>
</dbReference>
<dbReference type="InterPro" id="IPR027417">
    <property type="entry name" value="P-loop_NTPase"/>
</dbReference>
<keyword evidence="11" id="KW-1185">Reference proteome</keyword>
<dbReference type="GO" id="GO:0005524">
    <property type="term" value="F:ATP binding"/>
    <property type="evidence" value="ECO:0007669"/>
    <property type="project" value="InterPro"/>
</dbReference>
<dbReference type="PANTHER" id="PTHR46638">
    <property type="entry name" value="CORRINOID ADENOSYLTRANSFERASE"/>
    <property type="match status" value="1"/>
</dbReference>
<dbReference type="RefSeq" id="WP_013907458.1">
    <property type="nucleotide sequence ID" value="NC_015681.1"/>
</dbReference>
<dbReference type="Pfam" id="PF02572">
    <property type="entry name" value="CobA_CobO_BtuR"/>
    <property type="match status" value="1"/>
</dbReference>
<dbReference type="PATRIC" id="fig|667014.3.peg.860"/>
<evidence type="ECO:0000256" key="5">
    <source>
        <dbReference type="ARBA" id="ARBA00031529"/>
    </source>
</evidence>
<dbReference type="InterPro" id="IPR003724">
    <property type="entry name" value="CblAdoTrfase_CobA"/>
</dbReference>
<dbReference type="Proteomes" id="UP000006793">
    <property type="component" value="Chromosome"/>
</dbReference>